<dbReference type="EMBL" id="POSK01000001">
    <property type="protein sequence ID" value="PNI06799.1"/>
    <property type="molecule type" value="Genomic_DNA"/>
</dbReference>
<gene>
    <name evidence="3" type="ORF">C1N32_01990</name>
</gene>
<organism evidence="3 4">
    <name type="scientific">Vibrio diazotrophicus</name>
    <dbReference type="NCBI Taxonomy" id="685"/>
    <lineage>
        <taxon>Bacteria</taxon>
        <taxon>Pseudomonadati</taxon>
        <taxon>Pseudomonadota</taxon>
        <taxon>Gammaproteobacteria</taxon>
        <taxon>Vibrionales</taxon>
        <taxon>Vibrionaceae</taxon>
        <taxon>Vibrio</taxon>
    </lineage>
</organism>
<protein>
    <recommendedName>
        <fullName evidence="2">DUF1468 domain-containing protein</fullName>
    </recommendedName>
</protein>
<evidence type="ECO:0000256" key="1">
    <source>
        <dbReference type="SAM" id="Phobius"/>
    </source>
</evidence>
<feature type="transmembrane region" description="Helical" evidence="1">
    <location>
        <begin position="38"/>
        <end position="55"/>
    </location>
</feature>
<feature type="domain" description="DUF1468" evidence="2">
    <location>
        <begin position="8"/>
        <end position="147"/>
    </location>
</feature>
<keyword evidence="1" id="KW-0472">Membrane</keyword>
<dbReference type="Proteomes" id="UP000236449">
    <property type="component" value="Unassembled WGS sequence"/>
</dbReference>
<dbReference type="Pfam" id="PF07331">
    <property type="entry name" value="TctB"/>
    <property type="match status" value="1"/>
</dbReference>
<evidence type="ECO:0000313" key="4">
    <source>
        <dbReference type="Proteomes" id="UP000236449"/>
    </source>
</evidence>
<comment type="caution">
    <text evidence="3">The sequence shown here is derived from an EMBL/GenBank/DDBJ whole genome shotgun (WGS) entry which is preliminary data.</text>
</comment>
<sequence>MGEIIFHVFLLTVLGLFFNASLDINTARMSDPIGPAGFPQVVIILAILLLIPSLYKAFKAYKTQGESSKNNGKIKELDPGFLAVLSVIVMFVLVIDYVGFWFGAAIIVSSVMYILNQRKPLQLALTTVISAIAFTVVFGNILSIPLPRGISIFQSISYLLY</sequence>
<dbReference type="RefSeq" id="WP_102965240.1">
    <property type="nucleotide sequence ID" value="NZ_POSK01000001.1"/>
</dbReference>
<keyword evidence="1" id="KW-0812">Transmembrane</keyword>
<evidence type="ECO:0000259" key="2">
    <source>
        <dbReference type="Pfam" id="PF07331"/>
    </source>
</evidence>
<feature type="transmembrane region" description="Helical" evidence="1">
    <location>
        <begin position="76"/>
        <end position="94"/>
    </location>
</feature>
<evidence type="ECO:0000313" key="3">
    <source>
        <dbReference type="EMBL" id="PNI06799.1"/>
    </source>
</evidence>
<reference evidence="3 4" key="1">
    <citation type="submission" date="2018-01" db="EMBL/GenBank/DDBJ databases">
        <title>Draft genome sequences of six Vibrio diazotrophicus strains isolated from deep-sea sediments of the Baltic Sea.</title>
        <authorList>
            <person name="Castillo D."/>
            <person name="Vandieken V."/>
            <person name="Chiang O."/>
            <person name="Middelboe M."/>
        </authorList>
    </citation>
    <scope>NUCLEOTIDE SEQUENCE [LARGE SCALE GENOMIC DNA]</scope>
    <source>
        <strain evidence="3 4">60.27F</strain>
    </source>
</reference>
<dbReference type="AlphaFoldDB" id="A0A2J8I8H1"/>
<keyword evidence="1" id="KW-1133">Transmembrane helix</keyword>
<dbReference type="OrthoDB" id="5873457at2"/>
<proteinExistence type="predicted"/>
<dbReference type="InterPro" id="IPR009936">
    <property type="entry name" value="DUF1468"/>
</dbReference>
<name>A0A2J8I8H1_VIBDI</name>
<accession>A0A2J8I8H1</accession>
<feature type="transmembrane region" description="Helical" evidence="1">
    <location>
        <begin position="123"/>
        <end position="144"/>
    </location>
</feature>